<dbReference type="InterPro" id="IPR006683">
    <property type="entry name" value="Thioestr_dom"/>
</dbReference>
<organism evidence="4 5">
    <name type="scientific">Haloglomus irregulare</name>
    <dbReference type="NCBI Taxonomy" id="2234134"/>
    <lineage>
        <taxon>Archaea</taxon>
        <taxon>Methanobacteriati</taxon>
        <taxon>Methanobacteriota</taxon>
        <taxon>Stenosarchaea group</taxon>
        <taxon>Halobacteria</taxon>
        <taxon>Halobacteriales</taxon>
        <taxon>Natronomonadaceae</taxon>
        <taxon>Haloglomus</taxon>
    </lineage>
</organism>
<dbReference type="Gene3D" id="3.10.129.10">
    <property type="entry name" value="Hotdog Thioesterase"/>
    <property type="match status" value="1"/>
</dbReference>
<dbReference type="GO" id="GO:0052816">
    <property type="term" value="F:long-chain fatty acyl-CoA hydrolase activity"/>
    <property type="evidence" value="ECO:0007669"/>
    <property type="project" value="TreeGrafter"/>
</dbReference>
<name>A0A554MY36_9EURY</name>
<evidence type="ECO:0000256" key="1">
    <source>
        <dbReference type="ARBA" id="ARBA00022801"/>
    </source>
</evidence>
<dbReference type="PANTHER" id="PTHR11049">
    <property type="entry name" value="ACYL COENZYME A THIOESTER HYDROLASE"/>
    <property type="match status" value="1"/>
</dbReference>
<dbReference type="RefSeq" id="WP_144262704.1">
    <property type="nucleotide sequence ID" value="NZ_QMDX01000009.1"/>
</dbReference>
<dbReference type="AlphaFoldDB" id="A0A554MY36"/>
<proteinExistence type="predicted"/>
<dbReference type="InterPro" id="IPR033120">
    <property type="entry name" value="HOTDOG_ACOT"/>
</dbReference>
<protein>
    <submittedName>
        <fullName evidence="4">Acyl-CoA thioesterase</fullName>
    </submittedName>
</protein>
<dbReference type="Proteomes" id="UP000319894">
    <property type="component" value="Unassembled WGS sequence"/>
</dbReference>
<dbReference type="GO" id="GO:0005829">
    <property type="term" value="C:cytosol"/>
    <property type="evidence" value="ECO:0007669"/>
    <property type="project" value="TreeGrafter"/>
</dbReference>
<feature type="compositionally biased region" description="Basic and acidic residues" evidence="2">
    <location>
        <begin position="7"/>
        <end position="16"/>
    </location>
</feature>
<dbReference type="SUPFAM" id="SSF54637">
    <property type="entry name" value="Thioesterase/thiol ester dehydrase-isomerase"/>
    <property type="match status" value="1"/>
</dbReference>
<evidence type="ECO:0000256" key="2">
    <source>
        <dbReference type="SAM" id="MobiDB-lite"/>
    </source>
</evidence>
<dbReference type="InterPro" id="IPR029069">
    <property type="entry name" value="HotDog_dom_sf"/>
</dbReference>
<dbReference type="InterPro" id="IPR040170">
    <property type="entry name" value="Cytosol_ACT"/>
</dbReference>
<gene>
    <name evidence="4" type="ORF">DP107_13615</name>
</gene>
<feature type="domain" description="HotDog ACOT-type" evidence="3">
    <location>
        <begin position="5"/>
        <end position="117"/>
    </location>
</feature>
<keyword evidence="5" id="KW-1185">Reference proteome</keyword>
<keyword evidence="1" id="KW-0378">Hydrolase</keyword>
<dbReference type="Pfam" id="PF03061">
    <property type="entry name" value="4HBT"/>
    <property type="match status" value="1"/>
</dbReference>
<dbReference type="GO" id="GO:0009062">
    <property type="term" value="P:fatty acid catabolic process"/>
    <property type="evidence" value="ECO:0007669"/>
    <property type="project" value="TreeGrafter"/>
</dbReference>
<dbReference type="OrthoDB" id="15030at2157"/>
<feature type="region of interest" description="Disordered" evidence="2">
    <location>
        <begin position="1"/>
        <end position="28"/>
    </location>
</feature>
<comment type="caution">
    <text evidence="4">The sequence shown here is derived from an EMBL/GenBank/DDBJ whole genome shotgun (WGS) entry which is preliminary data.</text>
</comment>
<dbReference type="GO" id="GO:0006637">
    <property type="term" value="P:acyl-CoA metabolic process"/>
    <property type="evidence" value="ECO:0007669"/>
    <property type="project" value="TreeGrafter"/>
</dbReference>
<dbReference type="EMBL" id="QMDX01000009">
    <property type="protein sequence ID" value="TSD10019.1"/>
    <property type="molecule type" value="Genomic_DNA"/>
</dbReference>
<dbReference type="CDD" id="cd03442">
    <property type="entry name" value="BFIT_BACH"/>
    <property type="match status" value="1"/>
</dbReference>
<accession>A0A554MY36</accession>
<evidence type="ECO:0000313" key="4">
    <source>
        <dbReference type="EMBL" id="TSD10019.1"/>
    </source>
</evidence>
<sequence>MATIGETHIENRERIQPNDTNNHGSAHGGNVMRWLDEVGAICAMRHAGETCVTASVDDLDFEQPIPQGETCVVVGYAYATGRTSIRVRLRAFHEDPRTGERERTTDSRFVFVAIADDGSPVPVPDLTVGSERCEELRRAALDGERGQ</sequence>
<dbReference type="InParanoid" id="A0A554MY36"/>
<dbReference type="PANTHER" id="PTHR11049:SF24">
    <property type="entry name" value="CYTOSOLIC ACYL COENZYME A THIOESTER HYDROLASE"/>
    <property type="match status" value="1"/>
</dbReference>
<evidence type="ECO:0000313" key="5">
    <source>
        <dbReference type="Proteomes" id="UP000319894"/>
    </source>
</evidence>
<dbReference type="PROSITE" id="PS51770">
    <property type="entry name" value="HOTDOG_ACOT"/>
    <property type="match status" value="1"/>
</dbReference>
<evidence type="ECO:0000259" key="3">
    <source>
        <dbReference type="PROSITE" id="PS51770"/>
    </source>
</evidence>
<reference evidence="4 5" key="1">
    <citation type="submission" date="2018-06" db="EMBL/GenBank/DDBJ databases">
        <title>Natronomonas sp. F16-60 a new haloarchaeon isolated from a solar saltern of Isla Cristina, Huelva, Spain.</title>
        <authorList>
            <person name="Duran-Viseras A."/>
            <person name="Sanchez-Porro C."/>
            <person name="Ventosa A."/>
        </authorList>
    </citation>
    <scope>NUCLEOTIDE SEQUENCE [LARGE SCALE GENOMIC DNA]</scope>
    <source>
        <strain evidence="4 5">F16-60</strain>
    </source>
</reference>